<evidence type="ECO:0000313" key="7">
    <source>
        <dbReference type="EMBL" id="QGA28291.1"/>
    </source>
</evidence>
<name>A0A5Q0QGR5_9SPHI</name>
<dbReference type="AlphaFoldDB" id="A0A5Q0QGR5"/>
<keyword evidence="8" id="KW-1185">Reference proteome</keyword>
<dbReference type="CDD" id="cd02966">
    <property type="entry name" value="TlpA_like_family"/>
    <property type="match status" value="1"/>
</dbReference>
<dbReference type="GO" id="GO:0016209">
    <property type="term" value="F:antioxidant activity"/>
    <property type="evidence" value="ECO:0007669"/>
    <property type="project" value="InterPro"/>
</dbReference>
<dbReference type="GO" id="GO:0016491">
    <property type="term" value="F:oxidoreductase activity"/>
    <property type="evidence" value="ECO:0007669"/>
    <property type="project" value="InterPro"/>
</dbReference>
<organism evidence="7 8">
    <name type="scientific">Sphingobacterium zhuxiongii</name>
    <dbReference type="NCBI Taxonomy" id="2662364"/>
    <lineage>
        <taxon>Bacteria</taxon>
        <taxon>Pseudomonadati</taxon>
        <taxon>Bacteroidota</taxon>
        <taxon>Sphingobacteriia</taxon>
        <taxon>Sphingobacteriales</taxon>
        <taxon>Sphingobacteriaceae</taxon>
        <taxon>Sphingobacterium</taxon>
    </lineage>
</organism>
<evidence type="ECO:0000256" key="2">
    <source>
        <dbReference type="ARBA" id="ARBA00022748"/>
    </source>
</evidence>
<keyword evidence="4" id="KW-0676">Redox-active center</keyword>
<comment type="subcellular location">
    <subcellularLocation>
        <location evidence="1">Cell envelope</location>
    </subcellularLocation>
</comment>
<dbReference type="Pfam" id="PF00578">
    <property type="entry name" value="AhpC-TSA"/>
    <property type="match status" value="1"/>
</dbReference>
<evidence type="ECO:0000256" key="4">
    <source>
        <dbReference type="ARBA" id="ARBA00023284"/>
    </source>
</evidence>
<gene>
    <name evidence="7" type="ORF">GFH32_16310</name>
</gene>
<dbReference type="InterPro" id="IPR036249">
    <property type="entry name" value="Thioredoxin-like_sf"/>
</dbReference>
<dbReference type="InterPro" id="IPR050553">
    <property type="entry name" value="Thioredoxin_ResA/DsbE_sf"/>
</dbReference>
<protein>
    <submittedName>
        <fullName evidence="7">Redoxin domain-containing protein</fullName>
    </submittedName>
</protein>
<keyword evidence="3" id="KW-1015">Disulfide bond</keyword>
<evidence type="ECO:0000256" key="5">
    <source>
        <dbReference type="SAM" id="MobiDB-lite"/>
    </source>
</evidence>
<dbReference type="KEGG" id="sphe:GFH32_16310"/>
<evidence type="ECO:0000256" key="3">
    <source>
        <dbReference type="ARBA" id="ARBA00023157"/>
    </source>
</evidence>
<dbReference type="InterPro" id="IPR013766">
    <property type="entry name" value="Thioredoxin_domain"/>
</dbReference>
<accession>A0A5Q0QGR5</accession>
<dbReference type="PANTHER" id="PTHR42852:SF6">
    <property type="entry name" value="THIOL:DISULFIDE INTERCHANGE PROTEIN DSBE"/>
    <property type="match status" value="1"/>
</dbReference>
<dbReference type="Gene3D" id="3.40.30.10">
    <property type="entry name" value="Glutaredoxin"/>
    <property type="match status" value="1"/>
</dbReference>
<feature type="compositionally biased region" description="Basic and acidic residues" evidence="5">
    <location>
        <begin position="417"/>
        <end position="433"/>
    </location>
</feature>
<evidence type="ECO:0000313" key="8">
    <source>
        <dbReference type="Proteomes" id="UP000326921"/>
    </source>
</evidence>
<dbReference type="EMBL" id="CP045652">
    <property type="protein sequence ID" value="QGA28291.1"/>
    <property type="molecule type" value="Genomic_DNA"/>
</dbReference>
<feature type="region of interest" description="Disordered" evidence="5">
    <location>
        <begin position="414"/>
        <end position="433"/>
    </location>
</feature>
<proteinExistence type="predicted"/>
<dbReference type="PROSITE" id="PS00194">
    <property type="entry name" value="THIOREDOXIN_1"/>
    <property type="match status" value="1"/>
</dbReference>
<dbReference type="InterPro" id="IPR017937">
    <property type="entry name" value="Thioredoxin_CS"/>
</dbReference>
<sequence length="433" mass="49087">MLVFAQIKPANITGTVEKNDIKRVSLFKVLNGRLVEVAMSIPDEEGRFGFRFTPEYEGFYMLGSGTNVRLQGNFKFYFRGNEDLVIKLGRENYELVSCNSKEIKALNAWDIASADIYLKSSRLGGQSTYVDFFPQVEEMAKNLANVKKDPKTGNKVFDKLFATIVDYDFAYYAVGFNFLPRSTHPDEDEFTPYYQNFNPNDYLNDFLLQLPYGDRFLNNLILLKNKGKNMSDEAAMIASIPSDILKGQFIVAKMERSRSMEDLLSTKKTYKQYITLPEQQNRVAVMESKLAESKTGAAAVNFTFPNIAGKTIGLKDLRGKVILIDMWATWCGPCRAEEPHWEKLNELFAGKEVAFVGVSVDKEKDKWEAYIKEKNLKGIQLHAGPGNILSSAYKIDGIPRYILVDKRGNLITADSPRPSDPKLKEILEQELAK</sequence>
<dbReference type="SUPFAM" id="SSF52833">
    <property type="entry name" value="Thioredoxin-like"/>
    <property type="match status" value="1"/>
</dbReference>
<dbReference type="PANTHER" id="PTHR42852">
    <property type="entry name" value="THIOL:DISULFIDE INTERCHANGE PROTEIN DSBE"/>
    <property type="match status" value="1"/>
</dbReference>
<dbReference type="GO" id="GO:0017004">
    <property type="term" value="P:cytochrome complex assembly"/>
    <property type="evidence" value="ECO:0007669"/>
    <property type="project" value="UniProtKB-KW"/>
</dbReference>
<evidence type="ECO:0000259" key="6">
    <source>
        <dbReference type="PROSITE" id="PS51352"/>
    </source>
</evidence>
<dbReference type="GO" id="GO:0030313">
    <property type="term" value="C:cell envelope"/>
    <property type="evidence" value="ECO:0007669"/>
    <property type="project" value="UniProtKB-SubCell"/>
</dbReference>
<reference evidence="7 8" key="1">
    <citation type="submission" date="2019-10" db="EMBL/GenBank/DDBJ databases">
        <authorList>
            <person name="Dong K."/>
        </authorList>
    </citation>
    <scope>NUCLEOTIDE SEQUENCE [LARGE SCALE GENOMIC DNA]</scope>
    <source>
        <strain evidence="8">dk4302</strain>
    </source>
</reference>
<dbReference type="InterPro" id="IPR000866">
    <property type="entry name" value="AhpC/TSA"/>
</dbReference>
<feature type="domain" description="Thioredoxin" evidence="6">
    <location>
        <begin position="293"/>
        <end position="432"/>
    </location>
</feature>
<dbReference type="Proteomes" id="UP000326921">
    <property type="component" value="Chromosome"/>
</dbReference>
<keyword evidence="2" id="KW-0201">Cytochrome c-type biogenesis</keyword>
<evidence type="ECO:0000256" key="1">
    <source>
        <dbReference type="ARBA" id="ARBA00004196"/>
    </source>
</evidence>
<dbReference type="PROSITE" id="PS51352">
    <property type="entry name" value="THIOREDOXIN_2"/>
    <property type="match status" value="1"/>
</dbReference>